<dbReference type="InterPro" id="IPR020845">
    <property type="entry name" value="AMP-binding_CS"/>
</dbReference>
<organism evidence="8 9">
    <name type="scientific">Parnassius apollo</name>
    <name type="common">Apollo butterfly</name>
    <name type="synonym">Papilio apollo</name>
    <dbReference type="NCBI Taxonomy" id="110799"/>
    <lineage>
        <taxon>Eukaryota</taxon>
        <taxon>Metazoa</taxon>
        <taxon>Ecdysozoa</taxon>
        <taxon>Arthropoda</taxon>
        <taxon>Hexapoda</taxon>
        <taxon>Insecta</taxon>
        <taxon>Pterygota</taxon>
        <taxon>Neoptera</taxon>
        <taxon>Endopterygota</taxon>
        <taxon>Lepidoptera</taxon>
        <taxon>Glossata</taxon>
        <taxon>Ditrysia</taxon>
        <taxon>Papilionoidea</taxon>
        <taxon>Papilionidae</taxon>
        <taxon>Parnassiinae</taxon>
        <taxon>Parnassini</taxon>
        <taxon>Parnassius</taxon>
        <taxon>Parnassius</taxon>
    </lineage>
</organism>
<dbReference type="GO" id="GO:0016405">
    <property type="term" value="F:CoA-ligase activity"/>
    <property type="evidence" value="ECO:0007669"/>
    <property type="project" value="TreeGrafter"/>
</dbReference>
<dbReference type="EMBL" id="CAJQZP010000288">
    <property type="protein sequence ID" value="CAG4954022.1"/>
    <property type="molecule type" value="Genomic_DNA"/>
</dbReference>
<evidence type="ECO:0000256" key="3">
    <source>
        <dbReference type="ARBA" id="ARBA00022598"/>
    </source>
</evidence>
<dbReference type="PROSITE" id="PS00455">
    <property type="entry name" value="AMP_BINDING"/>
    <property type="match status" value="1"/>
</dbReference>
<dbReference type="OrthoDB" id="10253869at2759"/>
<dbReference type="CDD" id="cd05911">
    <property type="entry name" value="Firefly_Luc_like"/>
    <property type="match status" value="1"/>
</dbReference>
<dbReference type="InterPro" id="IPR000873">
    <property type="entry name" value="AMP-dep_synth/lig_dom"/>
</dbReference>
<dbReference type="Proteomes" id="UP000691718">
    <property type="component" value="Unassembled WGS sequence"/>
</dbReference>
<dbReference type="FunFam" id="3.30.300.30:FF:000007">
    <property type="entry name" value="4-coumarate--CoA ligase 2"/>
    <property type="match status" value="1"/>
</dbReference>
<keyword evidence="9" id="KW-1185">Reference proteome</keyword>
<evidence type="ECO:0000259" key="7">
    <source>
        <dbReference type="Pfam" id="PF13193"/>
    </source>
</evidence>
<evidence type="ECO:0000256" key="4">
    <source>
        <dbReference type="ARBA" id="ARBA00023140"/>
    </source>
</evidence>
<evidence type="ECO:0000259" key="6">
    <source>
        <dbReference type="Pfam" id="PF00501"/>
    </source>
</evidence>
<comment type="caution">
    <text evidence="8">The sequence shown here is derived from an EMBL/GenBank/DDBJ whole genome shotgun (WGS) entry which is preliminary data.</text>
</comment>
<dbReference type="PANTHER" id="PTHR24096">
    <property type="entry name" value="LONG-CHAIN-FATTY-ACID--COA LIGASE"/>
    <property type="match status" value="1"/>
</dbReference>
<dbReference type="PANTHER" id="PTHR24096:SF149">
    <property type="entry name" value="AMP-BINDING DOMAIN-CONTAINING PROTEIN-RELATED"/>
    <property type="match status" value="1"/>
</dbReference>
<evidence type="ECO:0000313" key="8">
    <source>
        <dbReference type="EMBL" id="CAG4954022.1"/>
    </source>
</evidence>
<feature type="domain" description="AMP-dependent synthetase/ligase" evidence="6">
    <location>
        <begin position="37"/>
        <end position="400"/>
    </location>
</feature>
<keyword evidence="3" id="KW-0436">Ligase</keyword>
<proteinExistence type="inferred from homology"/>
<evidence type="ECO:0000313" key="9">
    <source>
        <dbReference type="Proteomes" id="UP000691718"/>
    </source>
</evidence>
<gene>
    <name evidence="8" type="ORF">PAPOLLO_LOCUS5014</name>
</gene>
<dbReference type="GO" id="GO:0005777">
    <property type="term" value="C:peroxisome"/>
    <property type="evidence" value="ECO:0007669"/>
    <property type="project" value="UniProtKB-SubCell"/>
</dbReference>
<dbReference type="Pfam" id="PF00501">
    <property type="entry name" value="AMP-binding"/>
    <property type="match status" value="1"/>
</dbReference>
<comment type="subcellular location">
    <subcellularLocation>
        <location evidence="1">Peroxisome</location>
    </subcellularLocation>
</comment>
<comment type="similarity">
    <text evidence="2">Belongs to the ATP-dependent AMP-binding enzyme family.</text>
</comment>
<name>A0A8S3WDP7_PARAO</name>
<dbReference type="InterPro" id="IPR025110">
    <property type="entry name" value="AMP-bd_C"/>
</dbReference>
<feature type="region of interest" description="Disordered" evidence="5">
    <location>
        <begin position="341"/>
        <end position="366"/>
    </location>
</feature>
<feature type="domain" description="AMP-binding enzyme C-terminal" evidence="7">
    <location>
        <begin position="453"/>
        <end position="528"/>
    </location>
</feature>
<evidence type="ECO:0000256" key="1">
    <source>
        <dbReference type="ARBA" id="ARBA00004275"/>
    </source>
</evidence>
<evidence type="ECO:0000256" key="5">
    <source>
        <dbReference type="SAM" id="MobiDB-lite"/>
    </source>
</evidence>
<reference evidence="8" key="1">
    <citation type="submission" date="2021-04" db="EMBL/GenBank/DDBJ databases">
        <authorList>
            <person name="Tunstrom K."/>
        </authorList>
    </citation>
    <scope>NUCLEOTIDE SEQUENCE</scope>
</reference>
<protein>
    <submittedName>
        <fullName evidence="8">(apollo) hypothetical protein</fullName>
    </submittedName>
</protein>
<accession>A0A8S3WDP7</accession>
<dbReference type="AlphaFoldDB" id="A0A8S3WDP7"/>
<keyword evidence="4" id="KW-0576">Peroxisome</keyword>
<sequence length="546" mass="60264">MIIKNNLVHGGPTLSIPAHLSFGKYVIDKLREHTADENKIALVHGDLGEETTYREILQDVVNTASGLKNLGVKRGDIVALCSENRLEFMVTALAAVCCGATITTLSTQYTEDENKHVLIISKPTLLIASEEVLKRNLSVYKEITYIKKFIQMNGKPIDNGIIAYKHVCAQVDAYDFEPEDVNGDTDTLFLLYSSGTTGLPKGVMLTHVNALYAAANSIRESLAPESQSRSCYLTVVPWYHAYGLMTTINNFVMGKMTVYFPGFYPEKYLKAIEKYKVNVLFTVPPMIVFLTKSPLIEKYDMSSVTLVWCAAAPLSINAIRDVMKRLPNCKGVLQAYGMTETSTSATKDPEHDTTKHKPGSGGPPLPGVSVKVVDLETRKRLGPFETGEICIKGPVVMKGYIGDKAADRDIMDDEGFLKTGDVGYYDRDGYFFIVDRIKELIKYKGHQVPPAAVESVILQHGSVAECGVAGAPDELAGELPTAFVVIKPGHQLTERELLDFTASRLSPANRLHGGVIFVKEIPKNPSGKIMRRILKQRLQENRKSKL</sequence>
<dbReference type="Pfam" id="PF13193">
    <property type="entry name" value="AMP-binding_C"/>
    <property type="match status" value="1"/>
</dbReference>
<evidence type="ECO:0000256" key="2">
    <source>
        <dbReference type="ARBA" id="ARBA00006432"/>
    </source>
</evidence>